<evidence type="ECO:0000259" key="1">
    <source>
        <dbReference type="Pfam" id="PF00156"/>
    </source>
</evidence>
<gene>
    <name evidence="2" type="ORF">Atai01_51320</name>
</gene>
<dbReference type="Gene3D" id="3.40.50.1820">
    <property type="entry name" value="alpha/beta hydrolase"/>
    <property type="match status" value="1"/>
</dbReference>
<dbReference type="SUPFAM" id="SSF53271">
    <property type="entry name" value="PRTase-like"/>
    <property type="match status" value="1"/>
</dbReference>
<feature type="domain" description="Phosphoribosyltransferase" evidence="1">
    <location>
        <begin position="11"/>
        <end position="190"/>
    </location>
</feature>
<dbReference type="RefSeq" id="WP_027942916.1">
    <property type="nucleotide sequence ID" value="NZ_BSTI01000012.1"/>
</dbReference>
<dbReference type="Gene3D" id="3.30.1310.20">
    <property type="entry name" value="PRTase-like"/>
    <property type="match status" value="1"/>
</dbReference>
<dbReference type="CDD" id="cd06223">
    <property type="entry name" value="PRTases_typeI"/>
    <property type="match status" value="1"/>
</dbReference>
<dbReference type="InterPro" id="IPR029058">
    <property type="entry name" value="AB_hydrolase_fold"/>
</dbReference>
<dbReference type="AlphaFoldDB" id="A0A9W6VEI5"/>
<comment type="caution">
    <text evidence="2">The sequence shown here is derived from an EMBL/GenBank/DDBJ whole genome shotgun (WGS) entry which is preliminary data.</text>
</comment>
<evidence type="ECO:0000313" key="2">
    <source>
        <dbReference type="EMBL" id="GLY68513.1"/>
    </source>
</evidence>
<dbReference type="Gene3D" id="3.40.50.2020">
    <property type="match status" value="1"/>
</dbReference>
<reference evidence="2" key="1">
    <citation type="submission" date="2023-03" db="EMBL/GenBank/DDBJ databases">
        <title>Amycolatopsis taiwanensis NBRC 103393.</title>
        <authorList>
            <person name="Ichikawa N."/>
            <person name="Sato H."/>
            <person name="Tonouchi N."/>
        </authorList>
    </citation>
    <scope>NUCLEOTIDE SEQUENCE</scope>
    <source>
        <strain evidence="2">NBRC 103393</strain>
    </source>
</reference>
<evidence type="ECO:0000313" key="3">
    <source>
        <dbReference type="Proteomes" id="UP001165136"/>
    </source>
</evidence>
<sequence>MPFTDRREAGRRLAQRLAAYRGGDVVVLALPRGGVPVAFEVARVLRAPLDVLVVRKLGLPYQPELALGAIGEGGVRVLNREVVQMARLTGEEIAAVEDTERIELQRRAERFRAGRPRVPLRGRTALIVDDGVATGSTARAACLLARAQGAARVVFAVPVGAPDALIALGEDADKVVWLEAPSWFHAVGQWYRDFQQTSDQEVTELLHRATPAETPAAEPRDSDVEVMVGSLRLAGHLTVPEGAVGFVVFAHGSGSSRHSPRNREVAAALNQARLGTLLFDLLTAPEELDRARVFDVELLAYRLTEVTRWVSEQPGTAGLPVGYFGASTGAAAALWAAADPRVDARAVVCRGGRPDLARDRLPLVHAPTLLIVGGRDATVLELNRQAQEAIAGECELAVVPGATHLFAEPGTLDEVSARARDWFISHLTAVPSA</sequence>
<protein>
    <recommendedName>
        <fullName evidence="1">Phosphoribosyltransferase domain-containing protein</fullName>
    </recommendedName>
</protein>
<keyword evidence="3" id="KW-1185">Reference proteome</keyword>
<dbReference type="InterPro" id="IPR029057">
    <property type="entry name" value="PRTase-like"/>
</dbReference>
<dbReference type="Proteomes" id="UP001165136">
    <property type="component" value="Unassembled WGS sequence"/>
</dbReference>
<dbReference type="InterPro" id="IPR000836">
    <property type="entry name" value="PRTase_dom"/>
</dbReference>
<proteinExistence type="predicted"/>
<dbReference type="Pfam" id="PF00156">
    <property type="entry name" value="Pribosyltran"/>
    <property type="match status" value="1"/>
</dbReference>
<accession>A0A9W6VEI5</accession>
<dbReference type="EMBL" id="BSTI01000012">
    <property type="protein sequence ID" value="GLY68513.1"/>
    <property type="molecule type" value="Genomic_DNA"/>
</dbReference>
<name>A0A9W6VEI5_9PSEU</name>
<dbReference type="SUPFAM" id="SSF53474">
    <property type="entry name" value="alpha/beta-Hydrolases"/>
    <property type="match status" value="1"/>
</dbReference>
<organism evidence="2 3">
    <name type="scientific">Amycolatopsis taiwanensis</name>
    <dbReference type="NCBI Taxonomy" id="342230"/>
    <lineage>
        <taxon>Bacteria</taxon>
        <taxon>Bacillati</taxon>
        <taxon>Actinomycetota</taxon>
        <taxon>Actinomycetes</taxon>
        <taxon>Pseudonocardiales</taxon>
        <taxon>Pseudonocardiaceae</taxon>
        <taxon>Amycolatopsis</taxon>
    </lineage>
</organism>